<feature type="domain" description="Tc1-like transposase DDE" evidence="1">
    <location>
        <begin position="3"/>
        <end position="30"/>
    </location>
</feature>
<evidence type="ECO:0000313" key="3">
    <source>
        <dbReference type="Proteomes" id="UP000027222"/>
    </source>
</evidence>
<reference evidence="3" key="1">
    <citation type="journal article" date="2014" name="Proc. Natl. Acad. Sci. U.S.A.">
        <title>Extensive sampling of basidiomycete genomes demonstrates inadequacy of the white-rot/brown-rot paradigm for wood decay fungi.</title>
        <authorList>
            <person name="Riley R."/>
            <person name="Salamov A.A."/>
            <person name="Brown D.W."/>
            <person name="Nagy L.G."/>
            <person name="Floudas D."/>
            <person name="Held B.W."/>
            <person name="Levasseur A."/>
            <person name="Lombard V."/>
            <person name="Morin E."/>
            <person name="Otillar R."/>
            <person name="Lindquist E.A."/>
            <person name="Sun H."/>
            <person name="LaButti K.M."/>
            <person name="Schmutz J."/>
            <person name="Jabbour D."/>
            <person name="Luo H."/>
            <person name="Baker S.E."/>
            <person name="Pisabarro A.G."/>
            <person name="Walton J.D."/>
            <person name="Blanchette R.A."/>
            <person name="Henrissat B."/>
            <person name="Martin F."/>
            <person name="Cullen D."/>
            <person name="Hibbett D.S."/>
            <person name="Grigoriev I.V."/>
        </authorList>
    </citation>
    <scope>NUCLEOTIDE SEQUENCE [LARGE SCALE GENOMIC DNA]</scope>
    <source>
        <strain evidence="3">CBS 339.88</strain>
    </source>
</reference>
<keyword evidence="3" id="KW-1185">Reference proteome</keyword>
<evidence type="ECO:0000259" key="1">
    <source>
        <dbReference type="Pfam" id="PF13358"/>
    </source>
</evidence>
<dbReference type="AlphaFoldDB" id="A0A067T838"/>
<proteinExistence type="predicted"/>
<dbReference type="OrthoDB" id="2266637at2759"/>
<evidence type="ECO:0000313" key="2">
    <source>
        <dbReference type="EMBL" id="KDR78497.1"/>
    </source>
</evidence>
<gene>
    <name evidence="2" type="ORF">GALMADRAFT_64063</name>
</gene>
<dbReference type="InterPro" id="IPR038717">
    <property type="entry name" value="Tc1-like_DDE_dom"/>
</dbReference>
<dbReference type="STRING" id="685588.A0A067T838"/>
<dbReference type="Proteomes" id="UP000027222">
    <property type="component" value="Unassembled WGS sequence"/>
</dbReference>
<dbReference type="EMBL" id="KL142374">
    <property type="protein sequence ID" value="KDR78497.1"/>
    <property type="molecule type" value="Genomic_DNA"/>
</dbReference>
<accession>A0A067T838</accession>
<protein>
    <recommendedName>
        <fullName evidence="1">Tc1-like transposase DDE domain-containing protein</fullName>
    </recommendedName>
</protein>
<sequence>MRYIFLPPYSPDFNPIEPAFSAIKAHIRRHGNLVRATMANEDDTDVYLKLNDAVWSVTADNARGWFKHSGYDI</sequence>
<organism evidence="2 3">
    <name type="scientific">Galerina marginata (strain CBS 339.88)</name>
    <dbReference type="NCBI Taxonomy" id="685588"/>
    <lineage>
        <taxon>Eukaryota</taxon>
        <taxon>Fungi</taxon>
        <taxon>Dikarya</taxon>
        <taxon>Basidiomycota</taxon>
        <taxon>Agaricomycotina</taxon>
        <taxon>Agaricomycetes</taxon>
        <taxon>Agaricomycetidae</taxon>
        <taxon>Agaricales</taxon>
        <taxon>Agaricineae</taxon>
        <taxon>Strophariaceae</taxon>
        <taxon>Galerina</taxon>
    </lineage>
</organism>
<dbReference type="InterPro" id="IPR036397">
    <property type="entry name" value="RNaseH_sf"/>
</dbReference>
<dbReference type="GO" id="GO:0003676">
    <property type="term" value="F:nucleic acid binding"/>
    <property type="evidence" value="ECO:0007669"/>
    <property type="project" value="InterPro"/>
</dbReference>
<dbReference type="HOGENOM" id="CLU_056788_12_1_1"/>
<dbReference type="Gene3D" id="3.30.420.10">
    <property type="entry name" value="Ribonuclease H-like superfamily/Ribonuclease H"/>
    <property type="match status" value="1"/>
</dbReference>
<name>A0A067T838_GALM3</name>
<dbReference type="Pfam" id="PF13358">
    <property type="entry name" value="DDE_3"/>
    <property type="match status" value="1"/>
</dbReference>